<dbReference type="GO" id="GO:0042597">
    <property type="term" value="C:periplasmic space"/>
    <property type="evidence" value="ECO:0007669"/>
    <property type="project" value="UniProtKB-SubCell"/>
</dbReference>
<dbReference type="Pfam" id="PF00034">
    <property type="entry name" value="Cytochrom_C"/>
    <property type="match status" value="2"/>
</dbReference>
<dbReference type="AlphaFoldDB" id="A0A1F6T7A0"/>
<dbReference type="PROSITE" id="PS51007">
    <property type="entry name" value="CYTC"/>
    <property type="match status" value="2"/>
</dbReference>
<dbReference type="GO" id="GO:0020037">
    <property type="term" value="F:heme binding"/>
    <property type="evidence" value="ECO:0007669"/>
    <property type="project" value="InterPro"/>
</dbReference>
<dbReference type="InterPro" id="IPR024167">
    <property type="entry name" value="Cytochrome_c4-like"/>
</dbReference>
<feature type="binding site" description="axial binding residue" evidence="9">
    <location>
        <position position="150"/>
    </location>
    <ligand>
        <name>heme c</name>
        <dbReference type="ChEBI" id="CHEBI:61717"/>
        <label>2</label>
    </ligand>
    <ligandPart>
        <name>Fe</name>
        <dbReference type="ChEBI" id="CHEBI:18248"/>
    </ligandPart>
</feature>
<protein>
    <recommendedName>
        <fullName evidence="10">Cytochrome c domain-containing protein</fullName>
    </recommendedName>
</protein>
<keyword evidence="2" id="KW-0813">Transport</keyword>
<dbReference type="GO" id="GO:0005506">
    <property type="term" value="F:iron ion binding"/>
    <property type="evidence" value="ECO:0007669"/>
    <property type="project" value="InterPro"/>
</dbReference>
<dbReference type="PANTHER" id="PTHR33751:SF9">
    <property type="entry name" value="CYTOCHROME C4"/>
    <property type="match status" value="1"/>
</dbReference>
<feature type="domain" description="Cytochrome c" evidence="10">
    <location>
        <begin position="31"/>
        <end position="115"/>
    </location>
</feature>
<dbReference type="Gene3D" id="1.10.760.10">
    <property type="entry name" value="Cytochrome c-like domain"/>
    <property type="match status" value="2"/>
</dbReference>
<feature type="domain" description="Cytochrome c" evidence="10">
    <location>
        <begin position="125"/>
        <end position="214"/>
    </location>
</feature>
<organism evidence="11 12">
    <name type="scientific">Candidatus Muproteobacteria bacterium RBG_16_64_10</name>
    <dbReference type="NCBI Taxonomy" id="1817757"/>
    <lineage>
        <taxon>Bacteria</taxon>
        <taxon>Pseudomonadati</taxon>
        <taxon>Pseudomonadota</taxon>
        <taxon>Candidatus Muproteobacteria</taxon>
    </lineage>
</organism>
<comment type="caution">
    <text evidence="11">The sequence shown here is derived from an EMBL/GenBank/DDBJ whole genome shotgun (WGS) entry which is preliminary data.</text>
</comment>
<keyword evidence="3 8" id="KW-0349">Heme</keyword>
<comment type="PTM">
    <text evidence="8">Binds 2 heme c groups covalently per subunit.</text>
</comment>
<name>A0A1F6T7A0_9PROT</name>
<dbReference type="PIRSF" id="PIRSF000005">
    <property type="entry name" value="Cytochrome_c4"/>
    <property type="match status" value="1"/>
</dbReference>
<dbReference type="InterPro" id="IPR009056">
    <property type="entry name" value="Cyt_c-like_dom"/>
</dbReference>
<gene>
    <name evidence="11" type="ORF">A2V91_01395</name>
</gene>
<evidence type="ECO:0000256" key="1">
    <source>
        <dbReference type="ARBA" id="ARBA00004418"/>
    </source>
</evidence>
<keyword evidence="6" id="KW-0249">Electron transport</keyword>
<dbReference type="GO" id="GO:0009055">
    <property type="term" value="F:electron transfer activity"/>
    <property type="evidence" value="ECO:0007669"/>
    <property type="project" value="InterPro"/>
</dbReference>
<evidence type="ECO:0000256" key="7">
    <source>
        <dbReference type="ARBA" id="ARBA00023004"/>
    </source>
</evidence>
<sequence length="214" mass="21923">MLGCRSRRSPTSSVLGVVGLGFITALFALPAAAASGNPAKGQAKAAACAGCHGADGNGGADPAWPKLAGQDADYTAKQLADFKSGARKDPIMAGMAAPLSAQDMKDIGAYYANLKPKAGTARDAMLAKAGEKIYRGGNAKMGVTACMSCHGPSGHGIPPRYPRVSGQGAAYTAKQMLAFKTGARANDGDTMTRIAFRMSEHEIKAVSDYMAGLH</sequence>
<reference evidence="11 12" key="1">
    <citation type="journal article" date="2016" name="Nat. Commun.">
        <title>Thousands of microbial genomes shed light on interconnected biogeochemical processes in an aquifer system.</title>
        <authorList>
            <person name="Anantharaman K."/>
            <person name="Brown C.T."/>
            <person name="Hug L.A."/>
            <person name="Sharon I."/>
            <person name="Castelle C.J."/>
            <person name="Probst A.J."/>
            <person name="Thomas B.C."/>
            <person name="Singh A."/>
            <person name="Wilkins M.J."/>
            <person name="Karaoz U."/>
            <person name="Brodie E.L."/>
            <person name="Williams K.H."/>
            <person name="Hubbard S.S."/>
            <person name="Banfield J.F."/>
        </authorList>
    </citation>
    <scope>NUCLEOTIDE SEQUENCE [LARGE SCALE GENOMIC DNA]</scope>
</reference>
<evidence type="ECO:0000256" key="5">
    <source>
        <dbReference type="ARBA" id="ARBA00022764"/>
    </source>
</evidence>
<feature type="binding site" description="axial binding residue" evidence="9">
    <location>
        <position position="92"/>
    </location>
    <ligand>
        <name>heme c</name>
        <dbReference type="ChEBI" id="CHEBI:61717"/>
        <label>1</label>
    </ligand>
    <ligandPart>
        <name>Fe</name>
        <dbReference type="ChEBI" id="CHEBI:18248"/>
    </ligandPart>
</feature>
<evidence type="ECO:0000256" key="9">
    <source>
        <dbReference type="PIRSR" id="PIRSR000005-2"/>
    </source>
</evidence>
<feature type="binding site" description="covalent" evidence="8">
    <location>
        <position position="48"/>
    </location>
    <ligand>
        <name>heme c</name>
        <dbReference type="ChEBI" id="CHEBI:61717"/>
        <label>1</label>
    </ligand>
</feature>
<evidence type="ECO:0000256" key="2">
    <source>
        <dbReference type="ARBA" id="ARBA00022448"/>
    </source>
</evidence>
<evidence type="ECO:0000259" key="10">
    <source>
        <dbReference type="PROSITE" id="PS51007"/>
    </source>
</evidence>
<evidence type="ECO:0000313" key="11">
    <source>
        <dbReference type="EMBL" id="OGI40919.1"/>
    </source>
</evidence>
<dbReference type="InterPro" id="IPR036909">
    <property type="entry name" value="Cyt_c-like_dom_sf"/>
</dbReference>
<dbReference type="EMBL" id="MFSR01000011">
    <property type="protein sequence ID" value="OGI40919.1"/>
    <property type="molecule type" value="Genomic_DNA"/>
</dbReference>
<evidence type="ECO:0000256" key="6">
    <source>
        <dbReference type="ARBA" id="ARBA00022982"/>
    </source>
</evidence>
<keyword evidence="7 9" id="KW-0408">Iron</keyword>
<accession>A0A1F6T7A0</accession>
<feature type="binding site" description="axial binding residue" evidence="9">
    <location>
        <position position="52"/>
    </location>
    <ligand>
        <name>heme c</name>
        <dbReference type="ChEBI" id="CHEBI:61717"/>
        <label>1</label>
    </ligand>
    <ligandPart>
        <name>Fe</name>
        <dbReference type="ChEBI" id="CHEBI:18248"/>
    </ligandPart>
</feature>
<keyword evidence="4 9" id="KW-0479">Metal-binding</keyword>
<feature type="binding site" description="covalent" evidence="8">
    <location>
        <position position="51"/>
    </location>
    <ligand>
        <name>heme c</name>
        <dbReference type="ChEBI" id="CHEBI:61717"/>
        <label>1</label>
    </ligand>
</feature>
<proteinExistence type="predicted"/>
<feature type="binding site" description="covalent" evidence="8">
    <location>
        <position position="146"/>
    </location>
    <ligand>
        <name>heme c</name>
        <dbReference type="ChEBI" id="CHEBI:61717"/>
        <label>2</label>
    </ligand>
</feature>
<dbReference type="Proteomes" id="UP000179334">
    <property type="component" value="Unassembled WGS sequence"/>
</dbReference>
<evidence type="ECO:0000313" key="12">
    <source>
        <dbReference type="Proteomes" id="UP000179334"/>
    </source>
</evidence>
<evidence type="ECO:0000256" key="8">
    <source>
        <dbReference type="PIRSR" id="PIRSR000005-1"/>
    </source>
</evidence>
<keyword evidence="5" id="KW-0574">Periplasm</keyword>
<feature type="binding site" description="covalent" evidence="8">
    <location>
        <position position="149"/>
    </location>
    <ligand>
        <name>heme c</name>
        <dbReference type="ChEBI" id="CHEBI:61717"/>
        <label>2</label>
    </ligand>
</feature>
<dbReference type="PANTHER" id="PTHR33751">
    <property type="entry name" value="CBB3-TYPE CYTOCHROME C OXIDASE SUBUNIT FIXP"/>
    <property type="match status" value="1"/>
</dbReference>
<comment type="subcellular location">
    <subcellularLocation>
        <location evidence="1">Periplasm</location>
    </subcellularLocation>
</comment>
<evidence type="ECO:0000256" key="4">
    <source>
        <dbReference type="ARBA" id="ARBA00022723"/>
    </source>
</evidence>
<evidence type="ECO:0000256" key="3">
    <source>
        <dbReference type="ARBA" id="ARBA00022617"/>
    </source>
</evidence>
<dbReference type="InterPro" id="IPR050597">
    <property type="entry name" value="Cytochrome_c_Oxidase_Subunit"/>
</dbReference>
<dbReference type="SUPFAM" id="SSF46626">
    <property type="entry name" value="Cytochrome c"/>
    <property type="match status" value="2"/>
</dbReference>
<feature type="binding site" description="axial binding residue" evidence="9">
    <location>
        <position position="191"/>
    </location>
    <ligand>
        <name>heme c</name>
        <dbReference type="ChEBI" id="CHEBI:61717"/>
        <label>2</label>
    </ligand>
    <ligandPart>
        <name>Fe</name>
        <dbReference type="ChEBI" id="CHEBI:18248"/>
    </ligandPart>
</feature>